<dbReference type="OrthoDB" id="5809340at2759"/>
<dbReference type="EMBL" id="CADEPM010000001">
    <property type="protein sequence ID" value="CAB3397050.1"/>
    <property type="molecule type" value="Genomic_DNA"/>
</dbReference>
<organism evidence="2 3">
    <name type="scientific">Caenorhabditis bovis</name>
    <dbReference type="NCBI Taxonomy" id="2654633"/>
    <lineage>
        <taxon>Eukaryota</taxon>
        <taxon>Metazoa</taxon>
        <taxon>Ecdysozoa</taxon>
        <taxon>Nematoda</taxon>
        <taxon>Chromadorea</taxon>
        <taxon>Rhabditida</taxon>
        <taxon>Rhabditina</taxon>
        <taxon>Rhabditomorpha</taxon>
        <taxon>Rhabditoidea</taxon>
        <taxon>Rhabditidae</taxon>
        <taxon>Peloderinae</taxon>
        <taxon>Caenorhabditis</taxon>
    </lineage>
</organism>
<evidence type="ECO:0000313" key="2">
    <source>
        <dbReference type="EMBL" id="CAB3397050.1"/>
    </source>
</evidence>
<sequence length="180" mass="20537">MVVYDSSVGVPPLPLNRRKTEPKRKTVRLHTTDDGGQAMRDRAFSMYTVSSDILRVSGYTQQFRSLLTARFTPRRESVPNVSIDRENEKLTDAPHRESSSSQRHTALDVVGAVDVERRRRRRQTTSAAFNVDAELERADGVVAIRSPTIQHHRWADCAAQNEHHQIQRSKADYPHIQQPV</sequence>
<feature type="compositionally biased region" description="Basic and acidic residues" evidence="1">
    <location>
        <begin position="83"/>
        <end position="98"/>
    </location>
</feature>
<name>A0A8S1E9I1_9PELO</name>
<feature type="region of interest" description="Disordered" evidence="1">
    <location>
        <begin position="83"/>
        <end position="104"/>
    </location>
</feature>
<evidence type="ECO:0000313" key="3">
    <source>
        <dbReference type="Proteomes" id="UP000494206"/>
    </source>
</evidence>
<reference evidence="2 3" key="1">
    <citation type="submission" date="2020-04" db="EMBL/GenBank/DDBJ databases">
        <authorList>
            <person name="Laetsch R D."/>
            <person name="Stevens L."/>
            <person name="Kumar S."/>
            <person name="Blaxter L. M."/>
        </authorList>
    </citation>
    <scope>NUCLEOTIDE SEQUENCE [LARGE SCALE GENOMIC DNA]</scope>
</reference>
<evidence type="ECO:0000256" key="1">
    <source>
        <dbReference type="SAM" id="MobiDB-lite"/>
    </source>
</evidence>
<proteinExistence type="predicted"/>
<gene>
    <name evidence="2" type="ORF">CBOVIS_LOCUS520</name>
</gene>
<feature type="compositionally biased region" description="Basic residues" evidence="1">
    <location>
        <begin position="16"/>
        <end position="28"/>
    </location>
</feature>
<dbReference type="AlphaFoldDB" id="A0A8S1E9I1"/>
<accession>A0A8S1E9I1</accession>
<feature type="region of interest" description="Disordered" evidence="1">
    <location>
        <begin position="1"/>
        <end position="33"/>
    </location>
</feature>
<keyword evidence="3" id="KW-1185">Reference proteome</keyword>
<comment type="caution">
    <text evidence="2">The sequence shown here is derived from an EMBL/GenBank/DDBJ whole genome shotgun (WGS) entry which is preliminary data.</text>
</comment>
<protein>
    <submittedName>
        <fullName evidence="2">Uncharacterized protein</fullName>
    </submittedName>
</protein>
<dbReference type="Proteomes" id="UP000494206">
    <property type="component" value="Unassembled WGS sequence"/>
</dbReference>